<dbReference type="STRING" id="479433.Caci_3053"/>
<name>C7Q4J3_CATAD</name>
<accession>C7Q4J3</accession>
<dbReference type="EMBL" id="CP001700">
    <property type="protein sequence ID" value="ACU71962.1"/>
    <property type="molecule type" value="Genomic_DNA"/>
</dbReference>
<keyword evidence="2" id="KW-1185">Reference proteome</keyword>
<sequence length="125" mass="13203">MTALIEQAANDALADDHNRLAPALDVAVKVHMLLEGVSLASWTVLPGQVLGQLSKPDEATVIGQVAWLSRQPGWSLVQSPMKTSPFIAPWIELSAVTEMDGVTVRLWTTITADILSVSATTGAAA</sequence>
<dbReference type="InParanoid" id="C7Q4J3"/>
<protein>
    <submittedName>
        <fullName evidence="1">Uncharacterized protein</fullName>
    </submittedName>
</protein>
<gene>
    <name evidence="1" type="ordered locus">Caci_3053</name>
</gene>
<dbReference type="AlphaFoldDB" id="C7Q4J3"/>
<evidence type="ECO:0000313" key="2">
    <source>
        <dbReference type="Proteomes" id="UP000000851"/>
    </source>
</evidence>
<reference evidence="1 2" key="1">
    <citation type="journal article" date="2009" name="Stand. Genomic Sci.">
        <title>Complete genome sequence of Catenulispora acidiphila type strain (ID 139908).</title>
        <authorList>
            <person name="Copeland A."/>
            <person name="Lapidus A."/>
            <person name="Glavina Del Rio T."/>
            <person name="Nolan M."/>
            <person name="Lucas S."/>
            <person name="Chen F."/>
            <person name="Tice H."/>
            <person name="Cheng J.F."/>
            <person name="Bruce D."/>
            <person name="Goodwin L."/>
            <person name="Pitluck S."/>
            <person name="Mikhailova N."/>
            <person name="Pati A."/>
            <person name="Ivanova N."/>
            <person name="Mavromatis K."/>
            <person name="Chen A."/>
            <person name="Palaniappan K."/>
            <person name="Chain P."/>
            <person name="Land M."/>
            <person name="Hauser L."/>
            <person name="Chang Y.J."/>
            <person name="Jeffries C.D."/>
            <person name="Chertkov O."/>
            <person name="Brettin T."/>
            <person name="Detter J.C."/>
            <person name="Han C."/>
            <person name="Ali Z."/>
            <person name="Tindall B.J."/>
            <person name="Goker M."/>
            <person name="Bristow J."/>
            <person name="Eisen J.A."/>
            <person name="Markowitz V."/>
            <person name="Hugenholtz P."/>
            <person name="Kyrpides N.C."/>
            <person name="Klenk H.P."/>
        </authorList>
    </citation>
    <scope>NUCLEOTIDE SEQUENCE [LARGE SCALE GENOMIC DNA]</scope>
    <source>
        <strain evidence="2">DSM 44928 / JCM 14897 / NBRC 102108 / NRRL B-24433 / ID139908</strain>
    </source>
</reference>
<dbReference type="Proteomes" id="UP000000851">
    <property type="component" value="Chromosome"/>
</dbReference>
<evidence type="ECO:0000313" key="1">
    <source>
        <dbReference type="EMBL" id="ACU71962.1"/>
    </source>
</evidence>
<organism evidence="1 2">
    <name type="scientific">Catenulispora acidiphila (strain DSM 44928 / JCM 14897 / NBRC 102108 / NRRL B-24433 / ID139908)</name>
    <dbReference type="NCBI Taxonomy" id="479433"/>
    <lineage>
        <taxon>Bacteria</taxon>
        <taxon>Bacillati</taxon>
        <taxon>Actinomycetota</taxon>
        <taxon>Actinomycetes</taxon>
        <taxon>Catenulisporales</taxon>
        <taxon>Catenulisporaceae</taxon>
        <taxon>Catenulispora</taxon>
    </lineage>
</organism>
<dbReference type="KEGG" id="cai:Caci_3053"/>
<dbReference type="HOGENOM" id="CLU_1988618_0_0_11"/>
<dbReference type="RefSeq" id="WP_012787255.1">
    <property type="nucleotide sequence ID" value="NC_013131.1"/>
</dbReference>
<proteinExistence type="predicted"/>